<keyword evidence="3" id="KW-1185">Reference proteome</keyword>
<feature type="signal peptide" evidence="1">
    <location>
        <begin position="1"/>
        <end position="30"/>
    </location>
</feature>
<proteinExistence type="predicted"/>
<dbReference type="STRING" id="42354.SAMN05216333_11748"/>
<protein>
    <submittedName>
        <fullName evidence="2">Uncharacterized protein</fullName>
    </submittedName>
</protein>
<sequence length="748" mass="81394">MYLLRRLINSLSMLLIVSLCFMVVINNAVAASNTAAIESAVTAYRTIGTLRREVSINGDAIANAYAGALQTLTQEIDTANSLSLDSDVLAAIDDIKNDYAPRLAAQVVDKTLQRVFYQSIWNRIAAIRDQFETGTSVALIAMLDESVAAFQAISATVARENQILTTDRQALEAGSNPGLDVEVNDHFSRIRTALNKSNPEEDFVTVQIARYAIRMSLARAYYIAVLREVAGAIANRAADPEETSIELKEGEIFYRVIESLVARGNPAGSLRIKAQLTGDSSKVVADEIVSELGKGFIGRVVAEMNGQASAITEKDRPHAVAEAAGAKYFARVLLPDLELRLGAADRGSLEKELENLMTASNELSAPKSELARNAISAILTKYENALNRAQYEVAQHTPIVENALADYQAIDSLRNQVPIDADAIATKYGADLQQLTQLVDQIYGQTIDLDVSAAIAQVKSGDQVPLALQVIDKSLQKMFALVVYNRVTLVQEQFGNLSADALALEWDRAYTAYSAIAKTANKEDKVLSSDKQSIVSGSDPDLDYQITAAFIQGKRAFDKTDTGDAQTLALARENIVVPLVRSFLIGVLREVQGIIENRTADVDEAREKQIEGEYFYRIVEGFIAQDNLSGSNQIKAQFTGALSNVVADKIVSEISKGILGQVERSIHQIEANFTADKNQAMLALERLSLYTGVFLADLGQRLNASKRASLENSIRDLKDAINNGNADRAVALRSIMTGILAEYESKLL</sequence>
<evidence type="ECO:0000256" key="1">
    <source>
        <dbReference type="SAM" id="SignalP"/>
    </source>
</evidence>
<accession>A0A1H8S8Z2</accession>
<dbReference type="Proteomes" id="UP000198814">
    <property type="component" value="Unassembled WGS sequence"/>
</dbReference>
<dbReference type="EMBL" id="FODO01000017">
    <property type="protein sequence ID" value="SEO75092.1"/>
    <property type="molecule type" value="Genomic_DNA"/>
</dbReference>
<feature type="chain" id="PRO_5011474563" evidence="1">
    <location>
        <begin position="31"/>
        <end position="748"/>
    </location>
</feature>
<evidence type="ECO:0000313" key="2">
    <source>
        <dbReference type="EMBL" id="SEO75092.1"/>
    </source>
</evidence>
<organism evidence="2 3">
    <name type="scientific">Nitrosomonas oligotropha</name>
    <dbReference type="NCBI Taxonomy" id="42354"/>
    <lineage>
        <taxon>Bacteria</taxon>
        <taxon>Pseudomonadati</taxon>
        <taxon>Pseudomonadota</taxon>
        <taxon>Betaproteobacteria</taxon>
        <taxon>Nitrosomonadales</taxon>
        <taxon>Nitrosomonadaceae</taxon>
        <taxon>Nitrosomonas</taxon>
    </lineage>
</organism>
<evidence type="ECO:0000313" key="3">
    <source>
        <dbReference type="Proteomes" id="UP000198814"/>
    </source>
</evidence>
<dbReference type="AlphaFoldDB" id="A0A1H8S8Z2"/>
<reference evidence="3" key="1">
    <citation type="submission" date="2016-10" db="EMBL/GenBank/DDBJ databases">
        <authorList>
            <person name="Varghese N."/>
            <person name="Submissions S."/>
        </authorList>
    </citation>
    <scope>NUCLEOTIDE SEQUENCE [LARGE SCALE GENOMIC DNA]</scope>
    <source>
        <strain evidence="3">Nm76</strain>
    </source>
</reference>
<name>A0A1H8S8Z2_9PROT</name>
<keyword evidence="1" id="KW-0732">Signal</keyword>
<dbReference type="OrthoDB" id="8540818at2"/>
<gene>
    <name evidence="2" type="ORF">SAMN05216333_11748</name>
</gene>